<dbReference type="EMBL" id="PKMC02000008">
    <property type="protein sequence ID" value="MEO9178780.1"/>
    <property type="molecule type" value="Genomic_DNA"/>
</dbReference>
<dbReference type="Proteomes" id="UP000234197">
    <property type="component" value="Unassembled WGS sequence"/>
</dbReference>
<dbReference type="RefSeq" id="WP_270279068.1">
    <property type="nucleotide sequence ID" value="NZ_JAGZIU010000001.1"/>
</dbReference>
<accession>A0ABV0ICA1</accession>
<evidence type="ECO:0000313" key="2">
    <source>
        <dbReference type="Proteomes" id="UP000234197"/>
    </source>
</evidence>
<reference evidence="2" key="1">
    <citation type="submission" date="2017-12" db="EMBL/GenBank/DDBJ databases">
        <title>Phylogenetic diversity of female urinary microbiome.</title>
        <authorList>
            <person name="Thomas-White K."/>
            <person name="Wolfe A.J."/>
        </authorList>
    </citation>
    <scope>NUCLEOTIDE SEQUENCE [LARGE SCALE GENOMIC DNA]</scope>
    <source>
        <strain evidence="2">UMB0138</strain>
    </source>
</reference>
<name>A0ABV0ICA1_VEIPA</name>
<sequence length="49" mass="5387">MGALVHNGGSLLVVANSALLLRWAYKSNYIVDDDHSVLMNAARKRVFEA</sequence>
<organism evidence="1 2">
    <name type="scientific">Veillonella parvula</name>
    <name type="common">Staphylococcus parvulus</name>
    <dbReference type="NCBI Taxonomy" id="29466"/>
    <lineage>
        <taxon>Bacteria</taxon>
        <taxon>Bacillati</taxon>
        <taxon>Bacillota</taxon>
        <taxon>Negativicutes</taxon>
        <taxon>Veillonellales</taxon>
        <taxon>Veillonellaceae</taxon>
        <taxon>Veillonella</taxon>
    </lineage>
</organism>
<comment type="caution">
    <text evidence="1">The sequence shown here is derived from an EMBL/GenBank/DDBJ whole genome shotgun (WGS) entry which is preliminary data.</text>
</comment>
<evidence type="ECO:0000313" key="1">
    <source>
        <dbReference type="EMBL" id="MEO9178780.1"/>
    </source>
</evidence>
<proteinExistence type="predicted"/>
<gene>
    <name evidence="1" type="ORF">CYJ21_007450</name>
</gene>
<keyword evidence="2" id="KW-1185">Reference proteome</keyword>
<reference evidence="1 2" key="2">
    <citation type="submission" date="2024-04" db="EMBL/GenBank/DDBJ databases">
        <title>Na.</title>
        <authorList>
            <person name="Choi B."/>
        </authorList>
    </citation>
    <scope>NUCLEOTIDE SEQUENCE [LARGE SCALE GENOMIC DNA]</scope>
    <source>
        <strain evidence="1 2">UMB0138</strain>
    </source>
</reference>
<protein>
    <submittedName>
        <fullName evidence="1">Uncharacterized protein</fullName>
    </submittedName>
</protein>